<dbReference type="PANTHER" id="PTHR31975">
    <property type="entry name" value="BUD SITE SELECTION PROTEIN 7-RELATED"/>
    <property type="match status" value="1"/>
</dbReference>
<name>A0A2A9MQE2_BESBE</name>
<dbReference type="Gene3D" id="1.25.40.10">
    <property type="entry name" value="Tetratricopeptide repeat domain"/>
    <property type="match status" value="2"/>
</dbReference>
<evidence type="ECO:0000313" key="3">
    <source>
        <dbReference type="Proteomes" id="UP000224006"/>
    </source>
</evidence>
<feature type="compositionally biased region" description="Basic and acidic residues" evidence="1">
    <location>
        <begin position="757"/>
        <end position="769"/>
    </location>
</feature>
<feature type="region of interest" description="Disordered" evidence="1">
    <location>
        <begin position="186"/>
        <end position="219"/>
    </location>
</feature>
<feature type="compositionally biased region" description="Low complexity" evidence="1">
    <location>
        <begin position="703"/>
        <end position="729"/>
    </location>
</feature>
<feature type="compositionally biased region" description="Low complexity" evidence="1">
    <location>
        <begin position="196"/>
        <end position="208"/>
    </location>
</feature>
<feature type="region of interest" description="Disordered" evidence="1">
    <location>
        <begin position="813"/>
        <end position="836"/>
    </location>
</feature>
<organism evidence="2 3">
    <name type="scientific">Besnoitia besnoiti</name>
    <name type="common">Apicomplexan protozoan</name>
    <dbReference type="NCBI Taxonomy" id="94643"/>
    <lineage>
        <taxon>Eukaryota</taxon>
        <taxon>Sar</taxon>
        <taxon>Alveolata</taxon>
        <taxon>Apicomplexa</taxon>
        <taxon>Conoidasida</taxon>
        <taxon>Coccidia</taxon>
        <taxon>Eucoccidiorida</taxon>
        <taxon>Eimeriorina</taxon>
        <taxon>Sarcocystidae</taxon>
        <taxon>Besnoitia</taxon>
    </lineage>
</organism>
<dbReference type="VEuPathDB" id="ToxoDB:BESB_010880"/>
<dbReference type="InterPro" id="IPR015374">
    <property type="entry name" value="ChAPs"/>
</dbReference>
<gene>
    <name evidence="2" type="ORF">BESB_010880</name>
</gene>
<feature type="region of interest" description="Disordered" evidence="1">
    <location>
        <begin position="588"/>
        <end position="641"/>
    </location>
</feature>
<dbReference type="Pfam" id="PF09295">
    <property type="entry name" value="ChAPs"/>
    <property type="match status" value="1"/>
</dbReference>
<evidence type="ECO:0000256" key="1">
    <source>
        <dbReference type="SAM" id="MobiDB-lite"/>
    </source>
</evidence>
<feature type="compositionally biased region" description="Polar residues" evidence="1">
    <location>
        <begin position="1006"/>
        <end position="1023"/>
    </location>
</feature>
<proteinExistence type="predicted"/>
<dbReference type="OrthoDB" id="434695at2759"/>
<feature type="compositionally biased region" description="Low complexity" evidence="1">
    <location>
        <begin position="1066"/>
        <end position="1094"/>
    </location>
</feature>
<dbReference type="InterPro" id="IPR011990">
    <property type="entry name" value="TPR-like_helical_dom_sf"/>
</dbReference>
<dbReference type="Proteomes" id="UP000224006">
    <property type="component" value="Chromosome I"/>
</dbReference>
<dbReference type="GeneID" id="40306150"/>
<dbReference type="STRING" id="94643.A0A2A9MQE2"/>
<dbReference type="RefSeq" id="XP_029222755.1">
    <property type="nucleotide sequence ID" value="XM_029359842.1"/>
</dbReference>
<protein>
    <submittedName>
        <fullName evidence="2">ChAPs (Chs5p-Arf1p-binding proteins) protein</fullName>
    </submittedName>
</protein>
<feature type="compositionally biased region" description="Low complexity" evidence="1">
    <location>
        <begin position="824"/>
        <end position="836"/>
    </location>
</feature>
<feature type="compositionally biased region" description="Basic and acidic residues" evidence="1">
    <location>
        <begin position="932"/>
        <end position="952"/>
    </location>
</feature>
<feature type="compositionally biased region" description="Basic and acidic residues" evidence="1">
    <location>
        <begin position="620"/>
        <end position="641"/>
    </location>
</feature>
<dbReference type="KEGG" id="bbes:BESB_010880"/>
<feature type="compositionally biased region" description="Low complexity" evidence="1">
    <location>
        <begin position="677"/>
        <end position="691"/>
    </location>
</feature>
<dbReference type="GO" id="GO:0034044">
    <property type="term" value="C:exomer complex"/>
    <property type="evidence" value="ECO:0007669"/>
    <property type="project" value="TreeGrafter"/>
</dbReference>
<sequence length="1354" mass="143769">MSRCVSDCREFVDVRGALLATRDAALIAGDFDGLGPPDLCCLEKLPKDGGSLASFFGTSQQDADLLPPNEGVLFCHYVLGLETSQPAAMAAYMYGLVARQEAATSWFGRKWQILGGVYCTFDVFHQVDIRVEVHLPPSAGWKSRFLSSSLAATASPGASGALHCYVFPSASSVFCRPSLRAPQPRPPTLCAEAAGSPSSRPSAFSFSSSPPPAPPRSRAPAAVVCRREHARDVRDLPPALWDAALLSALLRLEVPPVVHPSRCLVVFPLFEKAGKSREFVELATRFFASGDDLGLLPSIGQGTNALCEVLARHVLRTASVQKAVETLLSLQALSPLIHLHISRAYTRCRMFSLALSLLLRSIRSFPEEACFLRHQASVLLAKAREDARGDDAAGLESARGETDEGDTSAPWSLEPNSEGLPRETGAGRRARHALETGGPGATRRRGASAHLVQPSRMRGPSLSLFSVSPSGLPRLPAQRARGSPWGRLAVRAAEFAVSLSPTLFPFWLTLAEALRFCRAFAQALLALNAAPYVPLARPLYTKGLPPDIHRCEVTQPAHQRSGCFSFLLLPPVDDDFLPLAVCSASPSPAPAPSSPLPSSLPPSSPSAAAGLRKATSLHGLQERGEETGPRRDRATEREQYPREVYVSALAFLWEAERGETPPPHSDADARERLCPDSQAASSAQPTPSRSPKSLCPGEARTQSALSLARASPAASLHSSPSPAASPSSAGGHGNPEKSSGSGWDAASQAGSTGGVEPGRRAEACKDRVRPPSPPSASVSAASRFLNASGVVASEELGRALAARQGAAVSHPAASPLSAGEARRLPQASSLSPGSAGASEFASSLDHLSVCLKSSLGARLDYFERKAFQVLVKVQRDISLDLLVALASRLFLVARPLPDRLRWAAVRAPPPAGLRDAEPDRDDSDEPEGQSGDTRDAPERRRACGEPSGRRASQEPAACRAPEETAEGADRPAPRVDSSAEGNSNAGNGDSEGEKARRRHSACGNASLASSRGSRPSEQSAQRTASGSPSPAFLPSSPSLLHSAGGDGAAAADGTSSDGERAGPQCLPSCSLGSSLASSPGVSSFASCASSSAALGDGGAGERQHAARGASADNATPNLPLARSPREEEAARNKRAESDGRRERRERQRREEELNALRAWLDTQAPIRPEFLRRPQSKMLEKITRALESDLALLAQAQGSEEEEIRFFTSLSAWDPGTRSLVEKAGSFLVARGSLCYRLREWRSMCVSYGLALRLGLSCKASHMLLRYFARRGLPGEALRICSVTCLHVRHVCGEDLPALPFWMSAELAKLIDRVGVELVAASASQVPWHARHPAVESFIESRRRARAAEEALFN</sequence>
<reference evidence="2 3" key="1">
    <citation type="submission" date="2017-09" db="EMBL/GenBank/DDBJ databases">
        <title>Genome sequencing of Besnoitia besnoiti strain Bb-Ger1.</title>
        <authorList>
            <person name="Schares G."/>
            <person name="Venepally P."/>
            <person name="Lorenzi H.A."/>
        </authorList>
    </citation>
    <scope>NUCLEOTIDE SEQUENCE [LARGE SCALE GENOMIC DNA]</scope>
    <source>
        <strain evidence="2 3">Bb-Ger1</strain>
    </source>
</reference>
<feature type="region of interest" description="Disordered" evidence="1">
    <location>
        <begin position="909"/>
        <end position="1148"/>
    </location>
</feature>
<feature type="compositionally biased region" description="Low complexity" evidence="1">
    <location>
        <begin position="1024"/>
        <end position="1056"/>
    </location>
</feature>
<evidence type="ECO:0000313" key="2">
    <source>
        <dbReference type="EMBL" id="PFH38746.1"/>
    </source>
</evidence>
<dbReference type="GO" id="GO:0006893">
    <property type="term" value="P:Golgi to plasma membrane transport"/>
    <property type="evidence" value="ECO:0007669"/>
    <property type="project" value="UniProtKB-ARBA"/>
</dbReference>
<comment type="caution">
    <text evidence="2">The sequence shown here is derived from an EMBL/GenBank/DDBJ whole genome shotgun (WGS) entry which is preliminary data.</text>
</comment>
<feature type="compositionally biased region" description="Acidic residues" evidence="1">
    <location>
        <begin position="918"/>
        <end position="927"/>
    </location>
</feature>
<feature type="region of interest" description="Disordered" evidence="1">
    <location>
        <begin position="676"/>
        <end position="780"/>
    </location>
</feature>
<feature type="compositionally biased region" description="Basic and acidic residues" evidence="1">
    <location>
        <begin position="1123"/>
        <end position="1148"/>
    </location>
</feature>
<feature type="region of interest" description="Disordered" evidence="1">
    <location>
        <begin position="391"/>
        <end position="454"/>
    </location>
</feature>
<accession>A0A2A9MQE2</accession>
<feature type="compositionally biased region" description="Pro residues" evidence="1">
    <location>
        <begin position="588"/>
        <end position="604"/>
    </location>
</feature>
<dbReference type="PANTHER" id="PTHR31975:SF1">
    <property type="entry name" value="BUD SITE SELECTION PROTEIN 7-RELATED"/>
    <property type="match status" value="1"/>
</dbReference>
<dbReference type="EMBL" id="NWUJ01000001">
    <property type="protein sequence ID" value="PFH38746.1"/>
    <property type="molecule type" value="Genomic_DNA"/>
</dbReference>
<keyword evidence="3" id="KW-1185">Reference proteome</keyword>